<evidence type="ECO:0000256" key="6">
    <source>
        <dbReference type="ARBA" id="ARBA00022679"/>
    </source>
</evidence>
<keyword evidence="6 16" id="KW-0808">Transferase</keyword>
<keyword evidence="12" id="KW-0630">Potassium</keyword>
<dbReference type="InterPro" id="IPR040442">
    <property type="entry name" value="Pyrv_kinase-like_dom_sf"/>
</dbReference>
<evidence type="ECO:0000256" key="13">
    <source>
        <dbReference type="ARBA" id="ARBA00023152"/>
    </source>
</evidence>
<dbReference type="UniPathway" id="UPA00109">
    <property type="reaction ID" value="UER00188"/>
</dbReference>
<dbReference type="InterPro" id="IPR018209">
    <property type="entry name" value="Pyrv_Knase_AS"/>
</dbReference>
<dbReference type="InterPro" id="IPR015813">
    <property type="entry name" value="Pyrv/PenolPyrv_kinase-like_dom"/>
</dbReference>
<comment type="cofactor">
    <cofactor evidence="1">
        <name>Mg(2+)</name>
        <dbReference type="ChEBI" id="CHEBI:18420"/>
    </cofactor>
</comment>
<dbReference type="Gene3D" id="3.50.30.10">
    <property type="entry name" value="Phosphohistidine domain"/>
    <property type="match status" value="1"/>
</dbReference>
<evidence type="ECO:0000256" key="11">
    <source>
        <dbReference type="ARBA" id="ARBA00022842"/>
    </source>
</evidence>
<keyword evidence="7" id="KW-0479">Metal-binding</keyword>
<dbReference type="InterPro" id="IPR015793">
    <property type="entry name" value="Pyrv_Knase_brl"/>
</dbReference>
<dbReference type="EC" id="2.7.1.40" evidence="5 15"/>
<proteinExistence type="inferred from homology"/>
<evidence type="ECO:0000256" key="10">
    <source>
        <dbReference type="ARBA" id="ARBA00022840"/>
    </source>
</evidence>
<dbReference type="InterPro" id="IPR008279">
    <property type="entry name" value="PEP-util_enz_mobile_dom"/>
</dbReference>
<comment type="similarity">
    <text evidence="3">In the C-terminal section; belongs to the PEP-utilizing enzyme family.</text>
</comment>
<dbReference type="SUPFAM" id="SSF50800">
    <property type="entry name" value="PK beta-barrel domain-like"/>
    <property type="match status" value="1"/>
</dbReference>
<dbReference type="InterPro" id="IPR036918">
    <property type="entry name" value="Pyrv_Knase_C_sf"/>
</dbReference>
<dbReference type="EMBL" id="RRCH01000045">
    <property type="protein sequence ID" value="RRJ27881.1"/>
    <property type="molecule type" value="Genomic_DNA"/>
</dbReference>
<reference evidence="21 22" key="1">
    <citation type="submission" date="2018-11" db="EMBL/GenBank/DDBJ databases">
        <title>Taxonoimc description of Halomarina strain SPP-AMP-1.</title>
        <authorList>
            <person name="Pal Y."/>
            <person name="Srinivasana K."/>
            <person name="Verma A."/>
            <person name="Kumar P."/>
        </authorList>
    </citation>
    <scope>NUCLEOTIDE SEQUENCE [LARGE SCALE GENOMIC DNA]</scope>
    <source>
        <strain evidence="21 22">SPP-AMP-1</strain>
    </source>
</reference>
<keyword evidence="14 21" id="KW-0670">Pyruvate</keyword>
<evidence type="ECO:0000259" key="20">
    <source>
        <dbReference type="Pfam" id="PF02887"/>
    </source>
</evidence>
<dbReference type="Gene3D" id="2.40.33.10">
    <property type="entry name" value="PK beta-barrel domain-like"/>
    <property type="match status" value="1"/>
</dbReference>
<evidence type="ECO:0000256" key="9">
    <source>
        <dbReference type="ARBA" id="ARBA00022777"/>
    </source>
</evidence>
<comment type="catalytic activity">
    <reaction evidence="16">
        <text>pyruvate + ATP = phosphoenolpyruvate + ADP + H(+)</text>
        <dbReference type="Rhea" id="RHEA:18157"/>
        <dbReference type="ChEBI" id="CHEBI:15361"/>
        <dbReference type="ChEBI" id="CHEBI:15378"/>
        <dbReference type="ChEBI" id="CHEBI:30616"/>
        <dbReference type="ChEBI" id="CHEBI:58702"/>
        <dbReference type="ChEBI" id="CHEBI:456216"/>
        <dbReference type="EC" id="2.7.1.40"/>
    </reaction>
</comment>
<evidence type="ECO:0000313" key="21">
    <source>
        <dbReference type="EMBL" id="RRJ27881.1"/>
    </source>
</evidence>
<evidence type="ECO:0000313" key="22">
    <source>
        <dbReference type="Proteomes" id="UP000282322"/>
    </source>
</evidence>
<dbReference type="Gene3D" id="3.20.20.60">
    <property type="entry name" value="Phosphoenolpyruvate-binding domains"/>
    <property type="match status" value="1"/>
</dbReference>
<comment type="pathway">
    <text evidence="2 16">Carbohydrate degradation; glycolysis; pyruvate from D-glyceraldehyde 3-phosphate: step 5/5.</text>
</comment>
<feature type="domain" description="PEP-utilising enzyme mobile" evidence="19">
    <location>
        <begin position="501"/>
        <end position="569"/>
    </location>
</feature>
<dbReference type="Pfam" id="PF00391">
    <property type="entry name" value="PEP-utilizers"/>
    <property type="match status" value="1"/>
</dbReference>
<evidence type="ECO:0000256" key="1">
    <source>
        <dbReference type="ARBA" id="ARBA00001946"/>
    </source>
</evidence>
<evidence type="ECO:0000256" key="8">
    <source>
        <dbReference type="ARBA" id="ARBA00022741"/>
    </source>
</evidence>
<evidence type="ECO:0000256" key="3">
    <source>
        <dbReference type="ARBA" id="ARBA00006237"/>
    </source>
</evidence>
<dbReference type="GO" id="GO:0016301">
    <property type="term" value="F:kinase activity"/>
    <property type="evidence" value="ECO:0007669"/>
    <property type="project" value="UniProtKB-KW"/>
</dbReference>
<evidence type="ECO:0000256" key="4">
    <source>
        <dbReference type="ARBA" id="ARBA00008663"/>
    </source>
</evidence>
<feature type="domain" description="Pyruvate kinase C-terminal" evidence="20">
    <location>
        <begin position="351"/>
        <end position="467"/>
    </location>
</feature>
<protein>
    <recommendedName>
        <fullName evidence="5 15">Pyruvate kinase</fullName>
        <ecNumber evidence="5 15">2.7.1.40</ecNumber>
    </recommendedName>
</protein>
<dbReference type="OrthoDB" id="56298at2157"/>
<evidence type="ECO:0000256" key="16">
    <source>
        <dbReference type="RuleBase" id="RU000504"/>
    </source>
</evidence>
<keyword evidence="10" id="KW-0067">ATP-binding</keyword>
<dbReference type="InterPro" id="IPR011037">
    <property type="entry name" value="Pyrv_Knase-like_insert_dom_sf"/>
</dbReference>
<dbReference type="InterPro" id="IPR036637">
    <property type="entry name" value="Phosphohistidine_dom_sf"/>
</dbReference>
<dbReference type="GO" id="GO:0004743">
    <property type="term" value="F:pyruvate kinase activity"/>
    <property type="evidence" value="ECO:0007669"/>
    <property type="project" value="UniProtKB-UniRule"/>
</dbReference>
<keyword evidence="22" id="KW-1185">Reference proteome</keyword>
<name>A0A3P3R345_9EURY</name>
<feature type="domain" description="Pyruvate kinase barrel" evidence="18">
    <location>
        <begin position="1"/>
        <end position="317"/>
    </location>
</feature>
<dbReference type="Proteomes" id="UP000282322">
    <property type="component" value="Unassembled WGS sequence"/>
</dbReference>
<dbReference type="InterPro" id="IPR015806">
    <property type="entry name" value="Pyrv_Knase_insert_dom_sf"/>
</dbReference>
<sequence>MRDTTLICTLGPASNDESTIRDLAAAGMEIARINTSHGTPEQYASLIQRVRSVEATLDRPLAVVLDLQGPEIRTAPLDEPITLMEGSMVQFRAGDIATPQEIGISSPIADADVGAEIYLDDGRIVAVIERVETEGVTARITSGGDLGGRKSVVAPDIAFDVDVVTDTDRAAIEVGIEHGVDFVAASFVRNATDVMAVAEAIESRGADIPIISKIERGEAVDSIHDIIDVSYGVMVARGDLGVECPIEDVPMIQKRLVRRCQGAGVPVIIATEMLDSMISASRPTRAEASDVANAVLDGADAVMLSGETAVGEQPVAVVETMDQIVTTAEASGEAGDRREQRVPAANGASTDALARSARYLARDAGASAIVVVSESGYTARKTAKYRPEVPIVASAPDERVRRQLLLSHGILPRATEYTTGGAQAIIEGAVETALETPVVESGDTVVVLSGMMTDLPGTDATNLLKLHVASEVLTTGQCVVAGRVVGPVVRTADGDLTDIPTGAIVAVPDSFDAEFTGDLSRIGGIVAERRGMTGYPAIVARELDVPMVSGVAVNALTGSPTVTLDGERGVVYKGTIQEYSEERRVE</sequence>
<organism evidence="21 22">
    <name type="scientific">Halocatena pleomorpha</name>
    <dbReference type="NCBI Taxonomy" id="1785090"/>
    <lineage>
        <taxon>Archaea</taxon>
        <taxon>Methanobacteriati</taxon>
        <taxon>Methanobacteriota</taxon>
        <taxon>Stenosarchaea group</taxon>
        <taxon>Halobacteria</taxon>
        <taxon>Halobacteriales</taxon>
        <taxon>Natronomonadaceae</taxon>
        <taxon>Halocatena</taxon>
    </lineage>
</organism>
<keyword evidence="11 16" id="KW-0460">Magnesium</keyword>
<keyword evidence="8" id="KW-0547">Nucleotide-binding</keyword>
<dbReference type="InterPro" id="IPR015795">
    <property type="entry name" value="Pyrv_Knase_C"/>
</dbReference>
<evidence type="ECO:0000256" key="2">
    <source>
        <dbReference type="ARBA" id="ARBA00004997"/>
    </source>
</evidence>
<evidence type="ECO:0000256" key="5">
    <source>
        <dbReference type="ARBA" id="ARBA00012142"/>
    </source>
</evidence>
<dbReference type="GO" id="GO:0030955">
    <property type="term" value="F:potassium ion binding"/>
    <property type="evidence" value="ECO:0007669"/>
    <property type="project" value="UniProtKB-UniRule"/>
</dbReference>
<dbReference type="SUPFAM" id="SSF52009">
    <property type="entry name" value="Phosphohistidine domain"/>
    <property type="match status" value="1"/>
</dbReference>
<dbReference type="NCBIfam" id="NF004978">
    <property type="entry name" value="PRK06354.1"/>
    <property type="match status" value="1"/>
</dbReference>
<dbReference type="Gene3D" id="3.40.1380.20">
    <property type="entry name" value="Pyruvate kinase, C-terminal domain"/>
    <property type="match status" value="1"/>
</dbReference>
<dbReference type="PANTHER" id="PTHR11817">
    <property type="entry name" value="PYRUVATE KINASE"/>
    <property type="match status" value="1"/>
</dbReference>
<dbReference type="SUPFAM" id="SSF52935">
    <property type="entry name" value="PK C-terminal domain-like"/>
    <property type="match status" value="1"/>
</dbReference>
<dbReference type="RefSeq" id="WP_124956885.1">
    <property type="nucleotide sequence ID" value="NZ_RRCH01000045.1"/>
</dbReference>
<evidence type="ECO:0000259" key="19">
    <source>
        <dbReference type="Pfam" id="PF00391"/>
    </source>
</evidence>
<dbReference type="GO" id="GO:0000287">
    <property type="term" value="F:magnesium ion binding"/>
    <property type="evidence" value="ECO:0007669"/>
    <property type="project" value="UniProtKB-UniRule"/>
</dbReference>
<dbReference type="Pfam" id="PF00224">
    <property type="entry name" value="PK"/>
    <property type="match status" value="1"/>
</dbReference>
<dbReference type="InterPro" id="IPR001697">
    <property type="entry name" value="Pyr_Knase"/>
</dbReference>
<evidence type="ECO:0000256" key="7">
    <source>
        <dbReference type="ARBA" id="ARBA00022723"/>
    </source>
</evidence>
<dbReference type="NCBIfam" id="TIGR01064">
    <property type="entry name" value="pyruv_kin"/>
    <property type="match status" value="1"/>
</dbReference>
<dbReference type="Pfam" id="PF02887">
    <property type="entry name" value="PK_C"/>
    <property type="match status" value="1"/>
</dbReference>
<evidence type="ECO:0000256" key="14">
    <source>
        <dbReference type="ARBA" id="ARBA00023317"/>
    </source>
</evidence>
<evidence type="ECO:0000256" key="17">
    <source>
        <dbReference type="SAM" id="MobiDB-lite"/>
    </source>
</evidence>
<evidence type="ECO:0000256" key="12">
    <source>
        <dbReference type="ARBA" id="ARBA00022958"/>
    </source>
</evidence>
<feature type="region of interest" description="Disordered" evidence="17">
    <location>
        <begin position="328"/>
        <end position="349"/>
    </location>
</feature>
<comment type="similarity">
    <text evidence="4 16">Belongs to the pyruvate kinase family.</text>
</comment>
<comment type="caution">
    <text evidence="21">The sequence shown here is derived from an EMBL/GenBank/DDBJ whole genome shotgun (WGS) entry which is preliminary data.</text>
</comment>
<evidence type="ECO:0000259" key="18">
    <source>
        <dbReference type="Pfam" id="PF00224"/>
    </source>
</evidence>
<accession>A0A3P3R345</accession>
<dbReference type="PRINTS" id="PR01050">
    <property type="entry name" value="PYRUVTKNASE"/>
</dbReference>
<keyword evidence="13 16" id="KW-0324">Glycolysis</keyword>
<dbReference type="NCBIfam" id="NF004491">
    <property type="entry name" value="PRK05826.1"/>
    <property type="match status" value="1"/>
</dbReference>
<keyword evidence="9 16" id="KW-0418">Kinase</keyword>
<dbReference type="SUPFAM" id="SSF51621">
    <property type="entry name" value="Phosphoenolpyruvate/pyruvate domain"/>
    <property type="match status" value="1"/>
</dbReference>
<dbReference type="GO" id="GO:0005524">
    <property type="term" value="F:ATP binding"/>
    <property type="evidence" value="ECO:0007669"/>
    <property type="project" value="UniProtKB-KW"/>
</dbReference>
<evidence type="ECO:0000256" key="15">
    <source>
        <dbReference type="NCBIfam" id="TIGR01064"/>
    </source>
</evidence>
<gene>
    <name evidence="21" type="primary">pyk</name>
    <name evidence="21" type="ORF">EIK79_17070</name>
</gene>
<dbReference type="AlphaFoldDB" id="A0A3P3R345"/>
<dbReference type="PROSITE" id="PS00110">
    <property type="entry name" value="PYRUVATE_KINASE"/>
    <property type="match status" value="1"/>
</dbReference>